<comment type="caution">
    <text evidence="1">The sequence shown here is derived from an EMBL/GenBank/DDBJ whole genome shotgun (WGS) entry which is preliminary data.</text>
</comment>
<protein>
    <submittedName>
        <fullName evidence="1">Uncharacterized protein</fullName>
    </submittedName>
</protein>
<organism evidence="1 2">
    <name type="scientific">candidate division WOR-3 bacterium</name>
    <dbReference type="NCBI Taxonomy" id="2052148"/>
    <lineage>
        <taxon>Bacteria</taxon>
        <taxon>Bacteria division WOR-3</taxon>
    </lineage>
</organism>
<accession>A0A350HAL9</accession>
<gene>
    <name evidence="1" type="ORF">DCW38_05325</name>
</gene>
<proteinExistence type="predicted"/>
<reference evidence="1 2" key="1">
    <citation type="journal article" date="2018" name="Nat. Biotechnol.">
        <title>A standardized bacterial taxonomy based on genome phylogeny substantially revises the tree of life.</title>
        <authorList>
            <person name="Parks D.H."/>
            <person name="Chuvochina M."/>
            <person name="Waite D.W."/>
            <person name="Rinke C."/>
            <person name="Skarshewski A."/>
            <person name="Chaumeil P.A."/>
            <person name="Hugenholtz P."/>
        </authorList>
    </citation>
    <scope>NUCLEOTIDE SEQUENCE [LARGE SCALE GENOMIC DNA]</scope>
    <source>
        <strain evidence="1">UBA9956</strain>
    </source>
</reference>
<dbReference type="Proteomes" id="UP000264062">
    <property type="component" value="Unassembled WGS sequence"/>
</dbReference>
<dbReference type="AlphaFoldDB" id="A0A350HAL9"/>
<evidence type="ECO:0000313" key="2">
    <source>
        <dbReference type="Proteomes" id="UP000264062"/>
    </source>
</evidence>
<sequence length="76" mass="8724">MEKTNVSLVKNIADNDFVDSREYQELMELYFTTKKIIDETNFYLGFGKNLVSVNSNTINVPINTNLIRSTTNARIC</sequence>
<evidence type="ECO:0000313" key="1">
    <source>
        <dbReference type="EMBL" id="HAV92585.1"/>
    </source>
</evidence>
<dbReference type="EMBL" id="DMZY01000157">
    <property type="protein sequence ID" value="HAV92585.1"/>
    <property type="molecule type" value="Genomic_DNA"/>
</dbReference>
<name>A0A350HAL9_UNCW3</name>